<dbReference type="EMBL" id="JAGFBS010000027">
    <property type="protein sequence ID" value="KAG6372593.1"/>
    <property type="molecule type" value="Genomic_DNA"/>
</dbReference>
<dbReference type="Gene3D" id="1.20.1280.50">
    <property type="match status" value="1"/>
</dbReference>
<dbReference type="InterPro" id="IPR036047">
    <property type="entry name" value="F-box-like_dom_sf"/>
</dbReference>
<sequence>MQISSKTIPTKSAIPVPDEIIFYISHFLNPREVVQLRLVSRQFSSVTRDARLWRALYINSRLPRPPGPFLWQSAHFLERVLSHSTRISQTWTSQPISVVSCVRGPRIPTKPSPVSTPSDFLFGRLFIWCESEQLFAQDLETGVGRLLWESTEPISSLSACSLKLPDAERVFIALRLVDEPISRRTPIKLLEFSLQDDVRLMLGPPTFQMDLPACANFPLSASAHFLYFDGGSDRIFGHLCEPIVIDARTMTIYKFPTFSSHLDTVIHGELRPWWPGFTLLSGEYIVVFRPWQIPDAAVTLIQAFAAPDPSAHLSDADIGQLRLTHEVLAERSYAPTHHIRGAVLDPTTGEITIRFLSADTRGVETRYLCVDIQIPPIISESTDILPMFVNTQELLVLSGHHRAIFLDASNDGHGRGIVTLCTSEPSRPADDPLVLYKFSIDASGEHCTAVVSEPSKLEPEDVLQYAAHCIFDGIRGRICHNRGAQSRSGFYDLMVLNLN</sequence>
<dbReference type="OrthoDB" id="2609018at2759"/>
<proteinExistence type="predicted"/>
<evidence type="ECO:0000313" key="3">
    <source>
        <dbReference type="EMBL" id="KAG6372593.1"/>
    </source>
</evidence>
<evidence type="ECO:0000313" key="4">
    <source>
        <dbReference type="Proteomes" id="UP000683000"/>
    </source>
</evidence>
<protein>
    <recommendedName>
        <fullName evidence="1">F-box domain-containing protein</fullName>
    </recommendedName>
</protein>
<reference evidence="2" key="1">
    <citation type="submission" date="2021-03" db="EMBL/GenBank/DDBJ databases">
        <title>Evolutionary innovations through gain and loss of genes in the ectomycorrhizal Boletales.</title>
        <authorList>
            <person name="Wu G."/>
            <person name="Miyauchi S."/>
            <person name="Morin E."/>
            <person name="Yang Z.-L."/>
            <person name="Xu J."/>
            <person name="Martin F.M."/>
        </authorList>
    </citation>
    <scope>NUCLEOTIDE SEQUENCE</scope>
    <source>
        <strain evidence="2">BR01</strain>
    </source>
</reference>
<name>A0A8I2YHK0_9AGAM</name>
<gene>
    <name evidence="3" type="ORF">JVT61DRAFT_7707</name>
    <name evidence="2" type="ORF">JVT61DRAFT_8715</name>
</gene>
<evidence type="ECO:0000313" key="2">
    <source>
        <dbReference type="EMBL" id="KAG6372015.1"/>
    </source>
</evidence>
<keyword evidence="4" id="KW-1185">Reference proteome</keyword>
<dbReference type="PROSITE" id="PS50181">
    <property type="entry name" value="FBOX"/>
    <property type="match status" value="1"/>
</dbReference>
<feature type="domain" description="F-box" evidence="1">
    <location>
        <begin position="10"/>
        <end position="56"/>
    </location>
</feature>
<organism evidence="2 4">
    <name type="scientific">Boletus reticuloceps</name>
    <dbReference type="NCBI Taxonomy" id="495285"/>
    <lineage>
        <taxon>Eukaryota</taxon>
        <taxon>Fungi</taxon>
        <taxon>Dikarya</taxon>
        <taxon>Basidiomycota</taxon>
        <taxon>Agaricomycotina</taxon>
        <taxon>Agaricomycetes</taxon>
        <taxon>Agaricomycetidae</taxon>
        <taxon>Boletales</taxon>
        <taxon>Boletineae</taxon>
        <taxon>Boletaceae</taxon>
        <taxon>Boletoideae</taxon>
        <taxon>Boletus</taxon>
    </lineage>
</organism>
<dbReference type="Proteomes" id="UP000683000">
    <property type="component" value="Unassembled WGS sequence"/>
</dbReference>
<dbReference type="SUPFAM" id="SSF81383">
    <property type="entry name" value="F-box domain"/>
    <property type="match status" value="1"/>
</dbReference>
<evidence type="ECO:0000259" key="1">
    <source>
        <dbReference type="PROSITE" id="PS50181"/>
    </source>
</evidence>
<comment type="caution">
    <text evidence="2">The sequence shown here is derived from an EMBL/GenBank/DDBJ whole genome shotgun (WGS) entry which is preliminary data.</text>
</comment>
<dbReference type="Pfam" id="PF12937">
    <property type="entry name" value="F-box-like"/>
    <property type="match status" value="1"/>
</dbReference>
<dbReference type="EMBL" id="JAGFBS010000030">
    <property type="protein sequence ID" value="KAG6372015.1"/>
    <property type="molecule type" value="Genomic_DNA"/>
</dbReference>
<dbReference type="AlphaFoldDB" id="A0A8I2YHK0"/>
<accession>A0A8I2YHK0</accession>
<dbReference type="InterPro" id="IPR001810">
    <property type="entry name" value="F-box_dom"/>
</dbReference>
<dbReference type="SMART" id="SM00256">
    <property type="entry name" value="FBOX"/>
    <property type="match status" value="1"/>
</dbReference>